<dbReference type="EMBL" id="BMAW01017500">
    <property type="protein sequence ID" value="GFT54251.1"/>
    <property type="molecule type" value="Genomic_DNA"/>
</dbReference>
<accession>A0A8X6TWH8</accession>
<comment type="caution">
    <text evidence="1">The sequence shown here is derived from an EMBL/GenBank/DDBJ whole genome shotgun (WGS) entry which is preliminary data.</text>
</comment>
<keyword evidence="2" id="KW-1185">Reference proteome</keyword>
<dbReference type="Proteomes" id="UP000887013">
    <property type="component" value="Unassembled WGS sequence"/>
</dbReference>
<dbReference type="AlphaFoldDB" id="A0A8X6TWH8"/>
<feature type="non-terminal residue" evidence="1">
    <location>
        <position position="42"/>
    </location>
</feature>
<reference evidence="1" key="1">
    <citation type="submission" date="2020-08" db="EMBL/GenBank/DDBJ databases">
        <title>Multicomponent nature underlies the extraordinary mechanical properties of spider dragline silk.</title>
        <authorList>
            <person name="Kono N."/>
            <person name="Nakamura H."/>
            <person name="Mori M."/>
            <person name="Yoshida Y."/>
            <person name="Ohtoshi R."/>
            <person name="Malay A.D."/>
            <person name="Moran D.A.P."/>
            <person name="Tomita M."/>
            <person name="Numata K."/>
            <person name="Arakawa K."/>
        </authorList>
    </citation>
    <scope>NUCLEOTIDE SEQUENCE</scope>
</reference>
<protein>
    <submittedName>
        <fullName evidence="1">Uncharacterized protein</fullName>
    </submittedName>
</protein>
<gene>
    <name evidence="1" type="ORF">NPIL_220641</name>
</gene>
<proteinExistence type="predicted"/>
<sequence length="42" mass="4807">MIVHGEVVSWKIEKRNVEKGIAAKEEVMKMDEGEKIPLTPKQ</sequence>
<evidence type="ECO:0000313" key="1">
    <source>
        <dbReference type="EMBL" id="GFT54251.1"/>
    </source>
</evidence>
<evidence type="ECO:0000313" key="2">
    <source>
        <dbReference type="Proteomes" id="UP000887013"/>
    </source>
</evidence>
<organism evidence="1 2">
    <name type="scientific">Nephila pilipes</name>
    <name type="common">Giant wood spider</name>
    <name type="synonym">Nephila maculata</name>
    <dbReference type="NCBI Taxonomy" id="299642"/>
    <lineage>
        <taxon>Eukaryota</taxon>
        <taxon>Metazoa</taxon>
        <taxon>Ecdysozoa</taxon>
        <taxon>Arthropoda</taxon>
        <taxon>Chelicerata</taxon>
        <taxon>Arachnida</taxon>
        <taxon>Araneae</taxon>
        <taxon>Araneomorphae</taxon>
        <taxon>Entelegynae</taxon>
        <taxon>Araneoidea</taxon>
        <taxon>Nephilidae</taxon>
        <taxon>Nephila</taxon>
    </lineage>
</organism>
<name>A0A8X6TWH8_NEPPI</name>